<organism evidence="3 4">
    <name type="scientific">Cephus cinctus</name>
    <name type="common">Wheat stem sawfly</name>
    <dbReference type="NCBI Taxonomy" id="211228"/>
    <lineage>
        <taxon>Eukaryota</taxon>
        <taxon>Metazoa</taxon>
        <taxon>Ecdysozoa</taxon>
        <taxon>Arthropoda</taxon>
        <taxon>Hexapoda</taxon>
        <taxon>Insecta</taxon>
        <taxon>Pterygota</taxon>
        <taxon>Neoptera</taxon>
        <taxon>Endopterygota</taxon>
        <taxon>Hymenoptera</taxon>
        <taxon>Cephoidea</taxon>
        <taxon>Cephidae</taxon>
        <taxon>Cephus</taxon>
    </lineage>
</organism>
<keyword evidence="1" id="KW-0175">Coiled coil</keyword>
<evidence type="ECO:0000256" key="2">
    <source>
        <dbReference type="SAM" id="MobiDB-lite"/>
    </source>
</evidence>
<proteinExistence type="predicted"/>
<evidence type="ECO:0000256" key="1">
    <source>
        <dbReference type="SAM" id="Coils"/>
    </source>
</evidence>
<dbReference type="GeneID" id="112495017"/>
<dbReference type="AlphaFoldDB" id="A0AAJ7RRK2"/>
<dbReference type="Proteomes" id="UP000694920">
    <property type="component" value="Unplaced"/>
</dbReference>
<evidence type="ECO:0000313" key="3">
    <source>
        <dbReference type="Proteomes" id="UP000694920"/>
    </source>
</evidence>
<feature type="region of interest" description="Disordered" evidence="2">
    <location>
        <begin position="1"/>
        <end position="83"/>
    </location>
</feature>
<reference evidence="4" key="1">
    <citation type="submission" date="2025-08" db="UniProtKB">
        <authorList>
            <consortium name="RefSeq"/>
        </authorList>
    </citation>
    <scope>IDENTIFICATION</scope>
</reference>
<dbReference type="RefSeq" id="XP_024945287.1">
    <property type="nucleotide sequence ID" value="XM_025089519.1"/>
</dbReference>
<sequence length="196" mass="21435">MERKPPSIILFPTQPEKVRDTERGPRKSRKRSKKGGESILERFDKMVNAKLEERRVHDAASDGSSADEATSPETGAPGTQRPLRSISKTLASSMSNIDVLEQMNLNQDDELAEAVEKLIKAEETARFTEMIVAAEAAVAAAPPELAEEAALAVAQDYQTQTVSAIKEEIPGDTVIEIVGYIGIRRRKRRTGISCAC</sequence>
<evidence type="ECO:0000313" key="4">
    <source>
        <dbReference type="RefSeq" id="XP_024945287.1"/>
    </source>
</evidence>
<feature type="coiled-coil region" evidence="1">
    <location>
        <begin position="97"/>
        <end position="124"/>
    </location>
</feature>
<gene>
    <name evidence="4" type="primary">LOC112495017</name>
</gene>
<keyword evidence="3" id="KW-1185">Reference proteome</keyword>
<name>A0AAJ7RRK2_CEPCN</name>
<feature type="compositionally biased region" description="Basic and acidic residues" evidence="2">
    <location>
        <begin position="34"/>
        <end position="60"/>
    </location>
</feature>
<accession>A0AAJ7RRK2</accession>
<protein>
    <submittedName>
        <fullName evidence="4">Uncharacterized protein LOC112495017</fullName>
    </submittedName>
</protein>
<feature type="compositionally biased region" description="Basic and acidic residues" evidence="2">
    <location>
        <begin position="16"/>
        <end position="25"/>
    </location>
</feature>
<dbReference type="KEGG" id="ccin:112495017"/>